<comment type="caution">
    <text evidence="2">The sequence shown here is derived from an EMBL/GenBank/DDBJ whole genome shotgun (WGS) entry which is preliminary data.</text>
</comment>
<organism evidence="2">
    <name type="scientific">marine sediment metagenome</name>
    <dbReference type="NCBI Taxonomy" id="412755"/>
    <lineage>
        <taxon>unclassified sequences</taxon>
        <taxon>metagenomes</taxon>
        <taxon>ecological metagenomes</taxon>
    </lineage>
</organism>
<dbReference type="AlphaFoldDB" id="X1KYR9"/>
<protein>
    <recommendedName>
        <fullName evidence="1">Xylose isomerase-like TIM barrel domain-containing protein</fullName>
    </recommendedName>
</protein>
<dbReference type="InterPro" id="IPR050312">
    <property type="entry name" value="IolE/XylAMocC-like"/>
</dbReference>
<dbReference type="Gene3D" id="3.20.20.150">
    <property type="entry name" value="Divalent-metal-dependent TIM barrel enzymes"/>
    <property type="match status" value="1"/>
</dbReference>
<dbReference type="Pfam" id="PF01261">
    <property type="entry name" value="AP_endonuc_2"/>
    <property type="match status" value="1"/>
</dbReference>
<name>X1KYR9_9ZZZZ</name>
<dbReference type="InterPro" id="IPR013022">
    <property type="entry name" value="Xyl_isomerase-like_TIM-brl"/>
</dbReference>
<dbReference type="EMBL" id="BARV01006389">
    <property type="protein sequence ID" value="GAI12227.1"/>
    <property type="molecule type" value="Genomic_DNA"/>
</dbReference>
<feature type="domain" description="Xylose isomerase-like TIM barrel" evidence="1">
    <location>
        <begin position="50"/>
        <end position="278"/>
    </location>
</feature>
<reference evidence="2" key="1">
    <citation type="journal article" date="2014" name="Front. Microbiol.">
        <title>High frequency of phylogenetically diverse reductive dehalogenase-homologous genes in deep subseafloor sedimentary metagenomes.</title>
        <authorList>
            <person name="Kawai M."/>
            <person name="Futagami T."/>
            <person name="Toyoda A."/>
            <person name="Takaki Y."/>
            <person name="Nishi S."/>
            <person name="Hori S."/>
            <person name="Arai W."/>
            <person name="Tsubouchi T."/>
            <person name="Morono Y."/>
            <person name="Uchiyama I."/>
            <person name="Ito T."/>
            <person name="Fujiyama A."/>
            <person name="Inagaki F."/>
            <person name="Takami H."/>
        </authorList>
    </citation>
    <scope>NUCLEOTIDE SEQUENCE</scope>
    <source>
        <strain evidence="2">Expedition CK06-06</strain>
    </source>
</reference>
<evidence type="ECO:0000259" key="1">
    <source>
        <dbReference type="Pfam" id="PF01261"/>
    </source>
</evidence>
<accession>X1KYR9</accession>
<evidence type="ECO:0000313" key="2">
    <source>
        <dbReference type="EMBL" id="GAI12227.1"/>
    </source>
</evidence>
<proteinExistence type="predicted"/>
<sequence>MKISVFTVITPEFTPEEVVKRLAHLRYEGVEWRVVTVLKENEQETSFWKGNKCTLSLETLEEKADYIKGITEAVGLEICNLATYLKPNEFGKIEKAMQAAKIMECPQIRINAPSYEPGNSYNSLFQETRKNLEKVEKIASKYGIKALLELHMGNIIPSASAAHRLISSFDPGYIGLIYDPGNMIQEGYENWHMGMELLGEYLAHVHVKNSKWVIEKKNEKGVFFWRPTWARLKEGIVDWEEVMNGLKAVGYKGYLSLEDFSDIPIEKKLNEDIEYLKSLKCGR</sequence>
<dbReference type="PANTHER" id="PTHR12110">
    <property type="entry name" value="HYDROXYPYRUVATE ISOMERASE"/>
    <property type="match status" value="1"/>
</dbReference>
<dbReference type="PANTHER" id="PTHR12110:SF41">
    <property type="entry name" value="INOSOSE DEHYDRATASE"/>
    <property type="match status" value="1"/>
</dbReference>
<gene>
    <name evidence="2" type="ORF">S06H3_13096</name>
</gene>
<dbReference type="InterPro" id="IPR036237">
    <property type="entry name" value="Xyl_isomerase-like_sf"/>
</dbReference>
<dbReference type="SUPFAM" id="SSF51658">
    <property type="entry name" value="Xylose isomerase-like"/>
    <property type="match status" value="1"/>
</dbReference>